<gene>
    <name evidence="22" type="primary">CSON010162</name>
</gene>
<evidence type="ECO:0000256" key="2">
    <source>
        <dbReference type="ARBA" id="ARBA00004648"/>
    </source>
</evidence>
<dbReference type="GO" id="GO:0030158">
    <property type="term" value="F:protein xylosyltransferase activity"/>
    <property type="evidence" value="ECO:0007669"/>
    <property type="project" value="UniProtKB-EC"/>
</dbReference>
<keyword evidence="8" id="KW-0808">Transferase</keyword>
<evidence type="ECO:0000256" key="16">
    <source>
        <dbReference type="ARBA" id="ARBA00023157"/>
    </source>
</evidence>
<evidence type="ECO:0000256" key="10">
    <source>
        <dbReference type="ARBA" id="ARBA00022723"/>
    </source>
</evidence>
<dbReference type="GO" id="GO:0050650">
    <property type="term" value="P:chondroitin sulfate proteoglycan biosynthetic process"/>
    <property type="evidence" value="ECO:0007669"/>
    <property type="project" value="TreeGrafter"/>
</dbReference>
<name>A0A336JZS1_CULSO</name>
<evidence type="ECO:0000256" key="20">
    <source>
        <dbReference type="SAM" id="Phobius"/>
    </source>
</evidence>
<feature type="transmembrane region" description="Helical" evidence="20">
    <location>
        <begin position="12"/>
        <end position="34"/>
    </location>
</feature>
<dbReference type="VEuPathDB" id="VectorBase:CSON010162"/>
<keyword evidence="11" id="KW-0256">Endoplasmic reticulum</keyword>
<evidence type="ECO:0000256" key="3">
    <source>
        <dbReference type="ARBA" id="ARBA00004840"/>
    </source>
</evidence>
<dbReference type="Pfam" id="PF12529">
    <property type="entry name" value="Xylo_C"/>
    <property type="match status" value="1"/>
</dbReference>
<protein>
    <recommendedName>
        <fullName evidence="6">protein xylosyltransferase</fullName>
        <ecNumber evidence="6">2.4.2.26</ecNumber>
    </recommendedName>
    <alternativeName>
        <fullName evidence="18">Peptide O-xylosyltransferase</fullName>
    </alternativeName>
</protein>
<evidence type="ECO:0000256" key="19">
    <source>
        <dbReference type="ARBA" id="ARBA00047847"/>
    </source>
</evidence>
<keyword evidence="7" id="KW-0328">Glycosyltransferase</keyword>
<dbReference type="InterPro" id="IPR043538">
    <property type="entry name" value="XYLT"/>
</dbReference>
<evidence type="ECO:0000256" key="5">
    <source>
        <dbReference type="ARBA" id="ARBA00010195"/>
    </source>
</evidence>
<evidence type="ECO:0000256" key="6">
    <source>
        <dbReference type="ARBA" id="ARBA00011972"/>
    </source>
</evidence>
<comment type="subcellular location">
    <subcellularLocation>
        <location evidence="2">Endoplasmic reticulum membrane</location>
        <topology evidence="2">Single-pass type II membrane protein</topology>
    </subcellularLocation>
    <subcellularLocation>
        <location evidence="1">Golgi apparatus membrane</location>
        <topology evidence="1">Single-pass type II membrane protein</topology>
    </subcellularLocation>
</comment>
<dbReference type="GO" id="GO:0046872">
    <property type="term" value="F:metal ion binding"/>
    <property type="evidence" value="ECO:0007669"/>
    <property type="project" value="UniProtKB-KW"/>
</dbReference>
<dbReference type="EMBL" id="UFQT01000040">
    <property type="protein sequence ID" value="SSX18620.1"/>
    <property type="molecule type" value="Genomic_DNA"/>
</dbReference>
<evidence type="ECO:0000256" key="12">
    <source>
        <dbReference type="ARBA" id="ARBA00022968"/>
    </source>
</evidence>
<evidence type="ECO:0000256" key="7">
    <source>
        <dbReference type="ARBA" id="ARBA00022676"/>
    </source>
</evidence>
<organism evidence="22">
    <name type="scientific">Culicoides sonorensis</name>
    <name type="common">Biting midge</name>
    <dbReference type="NCBI Taxonomy" id="179676"/>
    <lineage>
        <taxon>Eukaryota</taxon>
        <taxon>Metazoa</taxon>
        <taxon>Ecdysozoa</taxon>
        <taxon>Arthropoda</taxon>
        <taxon>Hexapoda</taxon>
        <taxon>Insecta</taxon>
        <taxon>Pterygota</taxon>
        <taxon>Neoptera</taxon>
        <taxon>Endopterygota</taxon>
        <taxon>Diptera</taxon>
        <taxon>Nematocera</taxon>
        <taxon>Chironomoidea</taxon>
        <taxon>Ceratopogonidae</taxon>
        <taxon>Ceratopogoninae</taxon>
        <taxon>Culicoides</taxon>
        <taxon>Monoculicoides</taxon>
    </lineage>
</organism>
<dbReference type="PANTHER" id="PTHR46025">
    <property type="entry name" value="XYLOSYLTRANSFERASE OXT"/>
    <property type="match status" value="1"/>
</dbReference>
<evidence type="ECO:0000256" key="15">
    <source>
        <dbReference type="ARBA" id="ARBA00023136"/>
    </source>
</evidence>
<keyword evidence="17" id="KW-0325">Glycoprotein</keyword>
<dbReference type="EMBL" id="UFQS01000040">
    <property type="protein sequence ID" value="SSW98234.1"/>
    <property type="molecule type" value="Genomic_DNA"/>
</dbReference>
<dbReference type="UniPathway" id="UPA00756"/>
<evidence type="ECO:0000256" key="1">
    <source>
        <dbReference type="ARBA" id="ARBA00004323"/>
    </source>
</evidence>
<evidence type="ECO:0000256" key="8">
    <source>
        <dbReference type="ARBA" id="ARBA00022679"/>
    </source>
</evidence>
<comment type="pathway">
    <text evidence="3">Glycan metabolism; chondroitin sulfate biosynthesis.</text>
</comment>
<keyword evidence="14" id="KW-0333">Golgi apparatus</keyword>
<comment type="pathway">
    <text evidence="4">Glycan metabolism; heparan sulfate biosynthesis.</text>
</comment>
<dbReference type="GO" id="GO:0015012">
    <property type="term" value="P:heparan sulfate proteoglycan biosynthetic process"/>
    <property type="evidence" value="ECO:0007669"/>
    <property type="project" value="UniProtKB-UniPathway"/>
</dbReference>
<evidence type="ECO:0000313" key="22">
    <source>
        <dbReference type="EMBL" id="SSW98234.1"/>
    </source>
</evidence>
<keyword evidence="15 20" id="KW-0472">Membrane</keyword>
<dbReference type="EC" id="2.4.2.26" evidence="6"/>
<evidence type="ECO:0000256" key="4">
    <source>
        <dbReference type="ARBA" id="ARBA00005093"/>
    </source>
</evidence>
<dbReference type="PROSITE" id="PS51212">
    <property type="entry name" value="WSC"/>
    <property type="match status" value="1"/>
</dbReference>
<reference evidence="23" key="2">
    <citation type="submission" date="2018-07" db="EMBL/GenBank/DDBJ databases">
        <authorList>
            <person name="Quirk P.G."/>
            <person name="Krulwich T.A."/>
        </authorList>
    </citation>
    <scope>NUCLEOTIDE SEQUENCE</scope>
</reference>
<evidence type="ECO:0000259" key="21">
    <source>
        <dbReference type="PROSITE" id="PS51212"/>
    </source>
</evidence>
<evidence type="ECO:0000256" key="17">
    <source>
        <dbReference type="ARBA" id="ARBA00023180"/>
    </source>
</evidence>
<dbReference type="PANTHER" id="PTHR46025:SF3">
    <property type="entry name" value="XYLOSYLTRANSFERASE OXT"/>
    <property type="match status" value="1"/>
</dbReference>
<evidence type="ECO:0000256" key="9">
    <source>
        <dbReference type="ARBA" id="ARBA00022692"/>
    </source>
</evidence>
<evidence type="ECO:0000256" key="13">
    <source>
        <dbReference type="ARBA" id="ARBA00022989"/>
    </source>
</evidence>
<keyword evidence="10" id="KW-0479">Metal-binding</keyword>
<dbReference type="AlphaFoldDB" id="A0A336JZS1"/>
<keyword evidence="13 20" id="KW-1133">Transmembrane helix</keyword>
<dbReference type="Pfam" id="PF02485">
    <property type="entry name" value="Branch"/>
    <property type="match status" value="1"/>
</dbReference>
<evidence type="ECO:0000313" key="23">
    <source>
        <dbReference type="EMBL" id="SSX18620.1"/>
    </source>
</evidence>
<dbReference type="InterPro" id="IPR024448">
    <property type="entry name" value="XylT_C"/>
</dbReference>
<dbReference type="InterPro" id="IPR002889">
    <property type="entry name" value="WSC_carb-bd"/>
</dbReference>
<reference evidence="22" key="1">
    <citation type="submission" date="2018-04" db="EMBL/GenBank/DDBJ databases">
        <authorList>
            <person name="Go L.Y."/>
            <person name="Mitchell J.A."/>
        </authorList>
    </citation>
    <scope>NUCLEOTIDE SEQUENCE</scope>
    <source>
        <tissue evidence="22">Whole organism</tissue>
    </source>
</reference>
<evidence type="ECO:0000256" key="14">
    <source>
        <dbReference type="ARBA" id="ARBA00023034"/>
    </source>
</evidence>
<keyword evidence="16" id="KW-1015">Disulfide bond</keyword>
<dbReference type="GO" id="GO:0005789">
    <property type="term" value="C:endoplasmic reticulum membrane"/>
    <property type="evidence" value="ECO:0007669"/>
    <property type="project" value="UniProtKB-SubCell"/>
</dbReference>
<comment type="similarity">
    <text evidence="5">Belongs to the glycosyltransferase 14 family. XylT subfamily.</text>
</comment>
<evidence type="ECO:0000256" key="18">
    <source>
        <dbReference type="ARBA" id="ARBA00042865"/>
    </source>
</evidence>
<proteinExistence type="inferred from homology"/>
<evidence type="ECO:0000256" key="11">
    <source>
        <dbReference type="ARBA" id="ARBA00022824"/>
    </source>
</evidence>
<dbReference type="GO" id="GO:0000139">
    <property type="term" value="C:Golgi membrane"/>
    <property type="evidence" value="ECO:0007669"/>
    <property type="project" value="UniProtKB-SubCell"/>
</dbReference>
<keyword evidence="9 20" id="KW-0812">Transmembrane</keyword>
<feature type="domain" description="WSC" evidence="21">
    <location>
        <begin position="161"/>
        <end position="255"/>
    </location>
</feature>
<sequence length="892" mass="101910">MLLVYLRSYKFIFLIIGCIFGVQLFLAIKLPSILTSIINPLESKGQPELWSQKQIRDQGGGGSSLIDDEELGTALTKEKSRNSNNSHNNNKLNKSDEIFKELGISNLPLNCHITKEVSSAIQRASTNSCRKHIIDVACAIQNGTFYPRWLPSSCPSGSHIPNRYLGCFRDQQDERLLTGNLVVNKVNNTPRKCLQICLQSGFVYAGTQYSNECFCGNTQPKLSEKLPDNSCNMKCSGDSTLTCGGYYKMAVYETGIKKFTAQQAEANPQPNQKPVKIAFLLTLNGRAIRQVYRLIKSLYRPNHYFFIHIDSRQRYMYRELLSLESKFSNIRLARHRFSTIWGGASLLKMLMAAMQDLLQSPWDWDYIINLSESDFPVKTVDKLVRFLSANFGKNFVKSHGRETQRFIQKQGLDKTFVECDNHMWRIGDRELPENIQIDGGSDWLALSRDFVEYVVQEQDELVQGLLKIFGQTLLPAESFFHTVLRNSRFCHTYIDNNLHITNWRRKLGCKCQYKHVVDWCGCSPNDFKSEDWSRLEGTEQKAIYFARKFEPVINHAVIIQLEEWVYGVYPENFLHLYSYWQNIYHHFDDANTDRDGVLSISTALAKITSNKLKNIYNPGAILEITNFFERDSYRGFLIRHEATVGNTGDIVELEIWVKPNQTGQVSKTSNLGKRITLLEVSTDFDQKEQISRNFAKTLNADSEPHLAMKFHGSRNDVGISYNFTILWYEPNGELADISEIFIEDAATTSINFVKPVLKSPLTIGNWLVKILHKRTLIGLCKFFVNVPKLSYELFSENNKILEAIQQYYVVKDICIVRTNQKHNSNSRARGRGSGAGSYNTRPMFLGSTKINRATSAAKFGTNLDFLMECRKTSWSSLAPDPKSDISLLLTNT</sequence>
<accession>A0A336JZS1</accession>
<dbReference type="Pfam" id="PF01822">
    <property type="entry name" value="WSC"/>
    <property type="match status" value="1"/>
</dbReference>
<dbReference type="InterPro" id="IPR003406">
    <property type="entry name" value="Glyco_trans_14"/>
</dbReference>
<comment type="catalytic activity">
    <reaction evidence="19">
        <text>UDP-alpha-D-xylose + L-seryl-[protein] = 3-O-(beta-D-xylosyl)-L-seryl-[protein] + UDP + H(+)</text>
        <dbReference type="Rhea" id="RHEA:50192"/>
        <dbReference type="Rhea" id="RHEA-COMP:9863"/>
        <dbReference type="Rhea" id="RHEA-COMP:12567"/>
        <dbReference type="ChEBI" id="CHEBI:15378"/>
        <dbReference type="ChEBI" id="CHEBI:29999"/>
        <dbReference type="ChEBI" id="CHEBI:57632"/>
        <dbReference type="ChEBI" id="CHEBI:58223"/>
        <dbReference type="ChEBI" id="CHEBI:132085"/>
        <dbReference type="EC" id="2.4.2.26"/>
    </reaction>
</comment>
<dbReference type="UniPathway" id="UPA00755"/>
<keyword evidence="12" id="KW-0735">Signal-anchor</keyword>
<dbReference type="SMART" id="SM00321">
    <property type="entry name" value="WSC"/>
    <property type="match status" value="1"/>
</dbReference>